<accession>A0A6M6JMZ3</accession>
<dbReference type="KEGG" id="pbro:HOP40_23120"/>
<dbReference type="AlphaFoldDB" id="A0A6M6JMZ3"/>
<keyword evidence="2" id="KW-1185">Reference proteome</keyword>
<dbReference type="EMBL" id="CP053564">
    <property type="protein sequence ID" value="QJY48327.1"/>
    <property type="molecule type" value="Genomic_DNA"/>
</dbReference>
<gene>
    <name evidence="1" type="ORF">HOP40_23120</name>
</gene>
<reference evidence="1 2" key="1">
    <citation type="submission" date="2020-05" db="EMBL/GenBank/DDBJ databases">
        <authorList>
            <person name="Mo P."/>
        </authorList>
    </citation>
    <scope>NUCLEOTIDE SEQUENCE [LARGE SCALE GENOMIC DNA]</scope>
    <source>
        <strain evidence="1 2">Gen01</strain>
    </source>
</reference>
<evidence type="ECO:0000313" key="2">
    <source>
        <dbReference type="Proteomes" id="UP000505377"/>
    </source>
</evidence>
<name>A0A6M6JMZ3_9PSEU</name>
<dbReference type="RefSeq" id="WP_172161909.1">
    <property type="nucleotide sequence ID" value="NZ_CP053564.1"/>
</dbReference>
<sequence>MTWLPRTLGVLTAAYGLSTLVRPAIFAKPAGLSGAEPPAPIGILVRAVGVRDLANGIAMAAAPAGAALQLAVAARIAGDLGDALTFALSPNEDPAARKKAIGVGLGWGALNVVGLLAARR</sequence>
<organism evidence="1 2">
    <name type="scientific">Pseudonocardia broussonetiae</name>
    <dbReference type="NCBI Taxonomy" id="2736640"/>
    <lineage>
        <taxon>Bacteria</taxon>
        <taxon>Bacillati</taxon>
        <taxon>Actinomycetota</taxon>
        <taxon>Actinomycetes</taxon>
        <taxon>Pseudonocardiales</taxon>
        <taxon>Pseudonocardiaceae</taxon>
        <taxon>Pseudonocardia</taxon>
    </lineage>
</organism>
<protein>
    <recommendedName>
        <fullName evidence="3">DUF4267 domain-containing protein</fullName>
    </recommendedName>
</protein>
<proteinExistence type="predicted"/>
<evidence type="ECO:0000313" key="1">
    <source>
        <dbReference type="EMBL" id="QJY48327.1"/>
    </source>
</evidence>
<evidence type="ECO:0008006" key="3">
    <source>
        <dbReference type="Google" id="ProtNLM"/>
    </source>
</evidence>
<dbReference type="Proteomes" id="UP000505377">
    <property type="component" value="Chromosome"/>
</dbReference>